<dbReference type="Proteomes" id="UP000571017">
    <property type="component" value="Unassembled WGS sequence"/>
</dbReference>
<evidence type="ECO:0000313" key="1">
    <source>
        <dbReference type="EMBL" id="MBA2175376.1"/>
    </source>
</evidence>
<keyword evidence="2" id="KW-1185">Reference proteome</keyword>
<evidence type="ECO:0000313" key="2">
    <source>
        <dbReference type="Proteomes" id="UP000571017"/>
    </source>
</evidence>
<dbReference type="RefSeq" id="WP_181472393.1">
    <property type="nucleotide sequence ID" value="NZ_JACEFG010000002.1"/>
</dbReference>
<reference evidence="1 2" key="1">
    <citation type="journal article" date="2004" name="Extremophiles">
        <title>Halobacillus locisalis sp. nov., a halophilic bacterium isolated from a marine solar saltern of the Yellow Sea in Korea.</title>
        <authorList>
            <person name="Yoon J.H."/>
            <person name="Kang K.H."/>
            <person name="Oh T.K."/>
            <person name="Park Y.H."/>
        </authorList>
    </citation>
    <scope>NUCLEOTIDE SEQUENCE [LARGE SCALE GENOMIC DNA]</scope>
    <source>
        <strain evidence="1 2">KCTC 3788</strain>
    </source>
</reference>
<comment type="caution">
    <text evidence="1">The sequence shown here is derived from an EMBL/GenBank/DDBJ whole genome shotgun (WGS) entry which is preliminary data.</text>
</comment>
<dbReference type="AlphaFoldDB" id="A0A838CUU2"/>
<name>A0A838CUU2_9BACI</name>
<proteinExistence type="predicted"/>
<organism evidence="1 2">
    <name type="scientific">Halobacillus locisalis</name>
    <dbReference type="NCBI Taxonomy" id="220753"/>
    <lineage>
        <taxon>Bacteria</taxon>
        <taxon>Bacillati</taxon>
        <taxon>Bacillota</taxon>
        <taxon>Bacilli</taxon>
        <taxon>Bacillales</taxon>
        <taxon>Bacillaceae</taxon>
        <taxon>Halobacillus</taxon>
    </lineage>
</organism>
<gene>
    <name evidence="1" type="ORF">H0266_10770</name>
</gene>
<dbReference type="EMBL" id="JACEFG010000002">
    <property type="protein sequence ID" value="MBA2175376.1"/>
    <property type="molecule type" value="Genomic_DNA"/>
</dbReference>
<protein>
    <submittedName>
        <fullName evidence="1">Uncharacterized protein</fullName>
    </submittedName>
</protein>
<accession>A0A838CUU2</accession>
<sequence>MKPKYYDGTVIGETLNLYRDYNIIESYLINVIEEKPIGARDLLEFESKELYNAEDLLLAVISEMGGHNGHYHTVIASTELDDFLHKKLSTHEIVQFIEDVIRDDETNDSSTNTISMDIAIQSAISDLRAFKKEMTGAITSLSGIEDEIVPFIHFDNIIKELSDLYMEINH</sequence>